<proteinExistence type="predicted"/>
<organism evidence="2 3">
    <name type="scientific">Candidatus Dormiibacter inghamiae</name>
    <dbReference type="NCBI Taxonomy" id="3127013"/>
    <lineage>
        <taxon>Bacteria</taxon>
        <taxon>Bacillati</taxon>
        <taxon>Candidatus Dormiibacterota</taxon>
        <taxon>Candidatus Dormibacteria</taxon>
        <taxon>Candidatus Dormibacterales</taxon>
        <taxon>Candidatus Dormibacteraceae</taxon>
        <taxon>Candidatus Dormiibacter</taxon>
    </lineage>
</organism>
<dbReference type="NCBIfam" id="NF038324">
    <property type="entry name" value="DrmB_fam"/>
    <property type="match status" value="1"/>
</dbReference>
<comment type="caution">
    <text evidence="2">The sequence shown here is derived from an EMBL/GenBank/DDBJ whole genome shotgun (WGS) entry which is preliminary data.</text>
</comment>
<dbReference type="EMBL" id="JAEKNQ010000032">
    <property type="protein sequence ID" value="MBJ7603127.1"/>
    <property type="molecule type" value="Genomic_DNA"/>
</dbReference>
<name>A0A934NH74_9BACT</name>
<gene>
    <name evidence="2" type="ORF">JF888_08065</name>
</gene>
<dbReference type="InterPro" id="IPR018973">
    <property type="entry name" value="MZB"/>
</dbReference>
<dbReference type="Proteomes" id="UP000620075">
    <property type="component" value="Unassembled WGS sequence"/>
</dbReference>
<sequence>MSTGIMRRSQLVSPFGVGAMSILVNGSSVITAGLDHWYESDDRANLFPDEFVVPEWRLQERLRVSSLRLPPDYRRPRGGGREQRNLKLSVPVLRFPRWCFCIYCKRLTRTTPSMTQLVRCPDAIHAEKRRPAMSQVPFVVICERGHLDDFPFDKWVHKSLTPRCSGPLRLLSQGGGTLAGQLVKCDGCKQQRNLEGITRTVGKLGDEDRTLLSTQLAPGEEYNCFGSRPWVADEGNGCGWSLRGALRAAGNVYFPKVESSIFLPRHQGGVSAEVLELLRRPDVQPRIQLVHELIGEVTVDRLRQSIPLELLKYFSDDELRAGLAELLGVGADASKSSESDTLTSTVAWRYPEFELLRETPSDPDLTASDPGLPASLSSLLDRVRRVETLRETRALRGFTRVRDGALRLSDGKEMLRRTPLTPNRDWLPACVVKGEGLYLELDGKTLAAWEARGDVQDRAGRIGARFAASRHGTGDQSRDLSSRLILVHTVAHLLINELIFTCGYSSAALRERLYISDEPGRDMAGVLVYTAAGDSEGTMGGLVRMARPENLEPVFKAAIDKARWCSTDPVCMEVGELGQGPESCNLAACHGCALFPETSCEEFNRFLDRGLVIGTFGDPTLGYFSGWNV</sequence>
<dbReference type="Pfam" id="PF09369">
    <property type="entry name" value="MZB"/>
    <property type="match status" value="1"/>
</dbReference>
<dbReference type="InterPro" id="IPR047721">
    <property type="entry name" value="DrmB"/>
</dbReference>
<reference evidence="2 3" key="1">
    <citation type="submission" date="2020-10" db="EMBL/GenBank/DDBJ databases">
        <title>Ca. Dormibacterota MAGs.</title>
        <authorList>
            <person name="Montgomery K."/>
        </authorList>
    </citation>
    <scope>NUCLEOTIDE SEQUENCE [LARGE SCALE GENOMIC DNA]</scope>
    <source>
        <strain evidence="2">SC8811_S16_3</strain>
    </source>
</reference>
<evidence type="ECO:0000313" key="3">
    <source>
        <dbReference type="Proteomes" id="UP000620075"/>
    </source>
</evidence>
<evidence type="ECO:0000259" key="1">
    <source>
        <dbReference type="Pfam" id="PF09369"/>
    </source>
</evidence>
<accession>A0A934NH74</accession>
<dbReference type="RefSeq" id="WP_338178604.1">
    <property type="nucleotide sequence ID" value="NZ_JAEKNQ010000032.1"/>
</dbReference>
<evidence type="ECO:0000313" key="2">
    <source>
        <dbReference type="EMBL" id="MBJ7603127.1"/>
    </source>
</evidence>
<feature type="domain" description="MrfA-like Zn-binding" evidence="1">
    <location>
        <begin position="491"/>
        <end position="592"/>
    </location>
</feature>
<protein>
    <submittedName>
        <fullName evidence="2">DUF1998 domain-containing protein</fullName>
    </submittedName>
</protein>
<dbReference type="AlphaFoldDB" id="A0A934NH74"/>